<feature type="compositionally biased region" description="Polar residues" evidence="1">
    <location>
        <begin position="501"/>
        <end position="514"/>
    </location>
</feature>
<protein>
    <submittedName>
        <fullName evidence="2">Uncharacterized protein</fullName>
    </submittedName>
</protein>
<dbReference type="OrthoDB" id="3052199at2759"/>
<sequence>MFVDWLTAHRIFIERAQACLPADVMKLDHTFDLIHIQYLKYMGGLNGEHIHEASYTNVNQFEEIRGLGMVPSKALSFVVDHLTGVQNGLKDNGHPPCSLVYTDSPQSEQGFHEKLTPSLTVGVEHVTLYTDLPKFKILDTVATQFTSDTLIMDELCSDILSEVDTMLQSHQAEVFIVALSVQIFSGSLGPRLKAIQLRTQTQNLVFNMVHVTSRAYFPPSLRALLTNNTVIKLGFDIQQQLSDIAVIFNDPDIHKVVKSNATMLNLGPYAKLKGAVSDPFSSLHVLAGSILKNFFSPPSTPVQETWGSTEYTTSLHSHIECIWQIYLALSVQDSVGLPLLPFQMQRDEQLVTLFQANKPIAEGSIVWPHAKSLEVQDNEEGHLRYINITASRSLIRLTKILAPAAIHALHAQSLEWINEHGALVVVTTSTLRTRPSVSPVSSSLPFQQAFTAPTPLPELPENDPPLTLSISGGLNIELNQLVDQDLDSDDEEGELEDTNLINEFGNNGNLQTDSESTDDPGTLPFSQDQAAPAPEEKCPTRVLDDAFHFMDRLGRLLSKKHTAFKAFFHDFSEAIFIRIKEDETRVRAVFEAKGIDWEYAKRAKASALNRRIRRYIPKREVLVKRLELLFNGYKDVKCVAQSGRSQRFFSKEAREMSERLLETARRGFLSDPPGIPLYFQMGVDRDGLVVYRTIRGTNSVEGGVHMTVRRVFGSLQASPELAESLLLNWLGRRNKKVGYRNRTGSKFHGFYEPWITDEISELAVELGINSSFPAPHVLTTRIVTSETFGILPLSSQLAEKYNITSLPPRRVIGVPHHRDTPVHTLTRLCTKPENRYRYLQIRQRTLYAVTPVHTYAEYVKFKSFINDSQFRRRVRKQYSPQEAHKLIDFERLAIFWNSEVEKQSRSETDSNKRLYYKLPSQLERHYKKTTARKLELSTILMGSNAAALKPFQDLLVLEDTADVLPTGSLPWVPAGTADHSYTNEEFAQLSLTNFDALNPRPVNEKPQSQFIQVPSEAPLPPTSSDVHLAAVTESEVNNETQPGTMHNEIDTDSPMSPPIDMSTMNAIPLQQAQLTFGLSSASSGTQFTIGPTTTSTKRSELVQTPRSWPRDDNVHT</sequence>
<reference evidence="2" key="1">
    <citation type="submission" date="2020-11" db="EMBL/GenBank/DDBJ databases">
        <authorList>
            <consortium name="DOE Joint Genome Institute"/>
            <person name="Ahrendt S."/>
            <person name="Riley R."/>
            <person name="Andreopoulos W."/>
            <person name="Labutti K."/>
            <person name="Pangilinan J."/>
            <person name="Ruiz-Duenas F.J."/>
            <person name="Barrasa J.M."/>
            <person name="Sanchez-Garcia M."/>
            <person name="Camarero S."/>
            <person name="Miyauchi S."/>
            <person name="Serrano A."/>
            <person name="Linde D."/>
            <person name="Babiker R."/>
            <person name="Drula E."/>
            <person name="Ayuso-Fernandez I."/>
            <person name="Pacheco R."/>
            <person name="Padilla G."/>
            <person name="Ferreira P."/>
            <person name="Barriuso J."/>
            <person name="Kellner H."/>
            <person name="Castanera R."/>
            <person name="Alfaro M."/>
            <person name="Ramirez L."/>
            <person name="Pisabarro A.G."/>
            <person name="Kuo A."/>
            <person name="Tritt A."/>
            <person name="Lipzen A."/>
            <person name="He G."/>
            <person name="Yan M."/>
            <person name="Ng V."/>
            <person name="Cullen D."/>
            <person name="Martin F."/>
            <person name="Rosso M.-N."/>
            <person name="Henrissat B."/>
            <person name="Hibbett D."/>
            <person name="Martinez A.T."/>
            <person name="Grigoriev I.V."/>
        </authorList>
    </citation>
    <scope>NUCLEOTIDE SEQUENCE</scope>
    <source>
        <strain evidence="2">AH 40177</strain>
    </source>
</reference>
<evidence type="ECO:0000313" key="2">
    <source>
        <dbReference type="EMBL" id="KAF9032183.1"/>
    </source>
</evidence>
<feature type="region of interest" description="Disordered" evidence="1">
    <location>
        <begin position="1081"/>
        <end position="1116"/>
    </location>
</feature>
<proteinExistence type="predicted"/>
<evidence type="ECO:0000313" key="3">
    <source>
        <dbReference type="Proteomes" id="UP000772434"/>
    </source>
</evidence>
<organism evidence="2 3">
    <name type="scientific">Rhodocollybia butyracea</name>
    <dbReference type="NCBI Taxonomy" id="206335"/>
    <lineage>
        <taxon>Eukaryota</taxon>
        <taxon>Fungi</taxon>
        <taxon>Dikarya</taxon>
        <taxon>Basidiomycota</taxon>
        <taxon>Agaricomycotina</taxon>
        <taxon>Agaricomycetes</taxon>
        <taxon>Agaricomycetidae</taxon>
        <taxon>Agaricales</taxon>
        <taxon>Marasmiineae</taxon>
        <taxon>Omphalotaceae</taxon>
        <taxon>Rhodocollybia</taxon>
    </lineage>
</organism>
<dbReference type="AlphaFoldDB" id="A0A9P5P5I5"/>
<dbReference type="Gene3D" id="3.30.420.10">
    <property type="entry name" value="Ribonuclease H-like superfamily/Ribonuclease H"/>
    <property type="match status" value="1"/>
</dbReference>
<feature type="compositionally biased region" description="Polar residues" evidence="1">
    <location>
        <begin position="1081"/>
        <end position="1106"/>
    </location>
</feature>
<name>A0A9P5P5I5_9AGAR</name>
<dbReference type="GO" id="GO:0003676">
    <property type="term" value="F:nucleic acid binding"/>
    <property type="evidence" value="ECO:0007669"/>
    <property type="project" value="InterPro"/>
</dbReference>
<dbReference type="EMBL" id="JADNRY010000643">
    <property type="protein sequence ID" value="KAF9032183.1"/>
    <property type="molecule type" value="Genomic_DNA"/>
</dbReference>
<dbReference type="Proteomes" id="UP000772434">
    <property type="component" value="Unassembled WGS sequence"/>
</dbReference>
<gene>
    <name evidence="2" type="ORF">BDP27DRAFT_1530352</name>
</gene>
<accession>A0A9P5P5I5</accession>
<feature type="region of interest" description="Disordered" evidence="1">
    <location>
        <begin position="501"/>
        <end position="536"/>
    </location>
</feature>
<dbReference type="InterPro" id="IPR036397">
    <property type="entry name" value="RNaseH_sf"/>
</dbReference>
<evidence type="ECO:0000256" key="1">
    <source>
        <dbReference type="SAM" id="MobiDB-lite"/>
    </source>
</evidence>
<comment type="caution">
    <text evidence="2">The sequence shown here is derived from an EMBL/GenBank/DDBJ whole genome shotgun (WGS) entry which is preliminary data.</text>
</comment>
<keyword evidence="3" id="KW-1185">Reference proteome</keyword>